<proteinExistence type="predicted"/>
<dbReference type="AlphaFoldDB" id="E4NA58"/>
<gene>
    <name evidence="1" type="ordered locus">KSE_22690</name>
</gene>
<dbReference type="KEGG" id="ksk:KSE_22690"/>
<accession>E4NA58</accession>
<dbReference type="RefSeq" id="WP_014135405.1">
    <property type="nucleotide sequence ID" value="NC_016109.1"/>
</dbReference>
<dbReference type="PATRIC" id="fig|452652.3.peg.2282"/>
<sequence length="387" mass="43345">MTTSADARPRTDRLPPHARLLLTMARLHLDPDRLDLVRALADRPDLDWGAFTDAAARHKLLPLVGRHVHRHRLDRKGPGTFPYPWVFTGAYLANRERNHALADEFGLIFRELGAAGIRYAVRKGFPLAEGEYGDPALRRMTDLDLLIDRADAARAREVLERLGYLQGNLAADGERVEPFSRDTQLFWRLNLSQQLPFRKSGHRAAVPEFDVDLTHDIFQKKSGRTAPAAELLDRAVPRTVCGVDAWVQGPEDRLLDLCSHLHKEATSLFFIGENIDLQLAKFLDVALVVAGLDEDGWGAFLARVEEYDAAAIVYYALHYVDQLYPEAVPAAVLDRLRPADLGYLDEFGDLDGRRARWSMEFLPRLFHSGRREEGSASAVPLTTGAGA</sequence>
<dbReference type="EMBL" id="AP010968">
    <property type="protein sequence ID" value="BAJ28089.1"/>
    <property type="molecule type" value="Genomic_DNA"/>
</dbReference>
<dbReference type="Proteomes" id="UP000007076">
    <property type="component" value="Chromosome"/>
</dbReference>
<dbReference type="HOGENOM" id="CLU_731418_0_0_11"/>
<dbReference type="InterPro" id="IPR039498">
    <property type="entry name" value="NTP_transf_5"/>
</dbReference>
<dbReference type="STRING" id="452652.KSE_22690"/>
<dbReference type="Pfam" id="PF14907">
    <property type="entry name" value="NTP_transf_5"/>
    <property type="match status" value="1"/>
</dbReference>
<reference evidence="1 2" key="1">
    <citation type="journal article" date="2010" name="DNA Res.">
        <title>Genome sequence of Kitasatospora setae NBRC 14216T: an evolutionary snapshot of the family Streptomycetaceae.</title>
        <authorList>
            <person name="Ichikawa N."/>
            <person name="Oguchi A."/>
            <person name="Ikeda H."/>
            <person name="Ishikawa J."/>
            <person name="Kitani S."/>
            <person name="Watanabe Y."/>
            <person name="Nakamura S."/>
            <person name="Katano Y."/>
            <person name="Kishi E."/>
            <person name="Sasagawa M."/>
            <person name="Ankai A."/>
            <person name="Fukui S."/>
            <person name="Hashimoto Y."/>
            <person name="Kamata S."/>
            <person name="Otoguro M."/>
            <person name="Tanikawa S."/>
            <person name="Nihira T."/>
            <person name="Horinouchi S."/>
            <person name="Ohnishi Y."/>
            <person name="Hayakawa M."/>
            <person name="Kuzuyama T."/>
            <person name="Arisawa A."/>
            <person name="Nomoto F."/>
            <person name="Miura H."/>
            <person name="Takahashi Y."/>
            <person name="Fujita N."/>
        </authorList>
    </citation>
    <scope>NUCLEOTIDE SEQUENCE [LARGE SCALE GENOMIC DNA]</scope>
    <source>
        <strain evidence="2">ATCC 33774 / DSM 43861 / JCM 3304 / KCC A-0304 / NBRC 14216 / KM-6054</strain>
    </source>
</reference>
<protein>
    <submittedName>
        <fullName evidence="1">Uncharacterized protein</fullName>
    </submittedName>
</protein>
<name>E4NA58_KITSK</name>
<keyword evidence="2" id="KW-1185">Reference proteome</keyword>
<dbReference type="eggNOG" id="ENOG50331T4">
    <property type="taxonomic scope" value="Bacteria"/>
</dbReference>
<evidence type="ECO:0000313" key="1">
    <source>
        <dbReference type="EMBL" id="BAJ28089.1"/>
    </source>
</evidence>
<organism evidence="1 2">
    <name type="scientific">Kitasatospora setae (strain ATCC 33774 / DSM 43861 / JCM 3304 / KCC A-0304 / NBRC 14216 / KM-6054)</name>
    <name type="common">Streptomyces setae</name>
    <dbReference type="NCBI Taxonomy" id="452652"/>
    <lineage>
        <taxon>Bacteria</taxon>
        <taxon>Bacillati</taxon>
        <taxon>Actinomycetota</taxon>
        <taxon>Actinomycetes</taxon>
        <taxon>Kitasatosporales</taxon>
        <taxon>Streptomycetaceae</taxon>
        <taxon>Kitasatospora</taxon>
    </lineage>
</organism>
<evidence type="ECO:0000313" key="2">
    <source>
        <dbReference type="Proteomes" id="UP000007076"/>
    </source>
</evidence>